<evidence type="ECO:0000313" key="2">
    <source>
        <dbReference type="Proteomes" id="UP000614469"/>
    </source>
</evidence>
<evidence type="ECO:0000313" key="1">
    <source>
        <dbReference type="EMBL" id="MBC8336917.1"/>
    </source>
</evidence>
<dbReference type="EMBL" id="JACNJN010000211">
    <property type="protein sequence ID" value="MBC8336917.1"/>
    <property type="molecule type" value="Genomic_DNA"/>
</dbReference>
<organism evidence="1 2">
    <name type="scientific">Candidatus Desulfolinea nitratireducens</name>
    <dbReference type="NCBI Taxonomy" id="2841698"/>
    <lineage>
        <taxon>Bacteria</taxon>
        <taxon>Bacillati</taxon>
        <taxon>Chloroflexota</taxon>
        <taxon>Anaerolineae</taxon>
        <taxon>Anaerolineales</taxon>
        <taxon>Anaerolineales incertae sedis</taxon>
        <taxon>Candidatus Desulfolinea</taxon>
    </lineage>
</organism>
<proteinExistence type="predicted"/>
<sequence length="182" mass="20508">MHFSPPSCLRILDPIYDQDVLLAPRGVDNVEMGSLTLPRVLAPGLHLSNPRGLISINNDDFNPPAWLFGEEPERNWCYYFEKADLARQDGDWKKVAKLGDKAFNIPYAPADAAEYLPFIEAFARLGRYDDARKLTEIAAEKTPVLRPMLCSLWERVAKDGVLGKSNAQLGEVQEMLKYCPVQ</sequence>
<accession>A0A8J6NN02</accession>
<name>A0A8J6NN02_9CHLR</name>
<dbReference type="AlphaFoldDB" id="A0A8J6NN02"/>
<protein>
    <submittedName>
        <fullName evidence="1">Uncharacterized protein</fullName>
    </submittedName>
</protein>
<reference evidence="1 2" key="1">
    <citation type="submission" date="2020-08" db="EMBL/GenBank/DDBJ databases">
        <title>Bridging the membrane lipid divide: bacteria of the FCB group superphylum have the potential to synthesize archaeal ether lipids.</title>
        <authorList>
            <person name="Villanueva L."/>
            <person name="Von Meijenfeldt F.A.B."/>
            <person name="Westbye A.B."/>
            <person name="Yadav S."/>
            <person name="Hopmans E.C."/>
            <person name="Dutilh B.E."/>
            <person name="Sinninghe Damste J.S."/>
        </authorList>
    </citation>
    <scope>NUCLEOTIDE SEQUENCE [LARGE SCALE GENOMIC DNA]</scope>
    <source>
        <strain evidence="1">NIOZ-UU36</strain>
    </source>
</reference>
<dbReference type="Proteomes" id="UP000614469">
    <property type="component" value="Unassembled WGS sequence"/>
</dbReference>
<gene>
    <name evidence="1" type="ORF">H8E29_16805</name>
</gene>
<comment type="caution">
    <text evidence="1">The sequence shown here is derived from an EMBL/GenBank/DDBJ whole genome shotgun (WGS) entry which is preliminary data.</text>
</comment>